<proteinExistence type="predicted"/>
<feature type="compositionally biased region" description="Polar residues" evidence="1">
    <location>
        <begin position="1082"/>
        <end position="1093"/>
    </location>
</feature>
<feature type="compositionally biased region" description="Basic and acidic residues" evidence="1">
    <location>
        <begin position="513"/>
        <end position="527"/>
    </location>
</feature>
<name>A0A316U1P0_9BASI</name>
<feature type="compositionally biased region" description="Basic and acidic residues" evidence="1">
    <location>
        <begin position="896"/>
        <end position="909"/>
    </location>
</feature>
<feature type="compositionally biased region" description="Low complexity" evidence="1">
    <location>
        <begin position="16"/>
        <end position="25"/>
    </location>
</feature>
<evidence type="ECO:0000313" key="3">
    <source>
        <dbReference type="Proteomes" id="UP000245942"/>
    </source>
</evidence>
<feature type="compositionally biased region" description="Polar residues" evidence="1">
    <location>
        <begin position="965"/>
        <end position="981"/>
    </location>
</feature>
<dbReference type="OrthoDB" id="2504896at2759"/>
<feature type="compositionally biased region" description="Low complexity" evidence="1">
    <location>
        <begin position="243"/>
        <end position="260"/>
    </location>
</feature>
<feature type="compositionally biased region" description="Basic and acidic residues" evidence="1">
    <location>
        <begin position="815"/>
        <end position="888"/>
    </location>
</feature>
<feature type="compositionally biased region" description="Low complexity" evidence="1">
    <location>
        <begin position="1014"/>
        <end position="1026"/>
    </location>
</feature>
<feature type="region of interest" description="Disordered" evidence="1">
    <location>
        <begin position="1597"/>
        <end position="1690"/>
    </location>
</feature>
<reference evidence="2 3" key="1">
    <citation type="journal article" date="2018" name="Mol. Biol. Evol.">
        <title>Broad Genomic Sampling Reveals a Smut Pathogenic Ancestry of the Fungal Clade Ustilaginomycotina.</title>
        <authorList>
            <person name="Kijpornyongpan T."/>
            <person name="Mondo S.J."/>
            <person name="Barry K."/>
            <person name="Sandor L."/>
            <person name="Lee J."/>
            <person name="Lipzen A."/>
            <person name="Pangilinan J."/>
            <person name="LaButti K."/>
            <person name="Hainaut M."/>
            <person name="Henrissat B."/>
            <person name="Grigoriev I.V."/>
            <person name="Spatafora J.W."/>
            <person name="Aime M.C."/>
        </authorList>
    </citation>
    <scope>NUCLEOTIDE SEQUENCE [LARGE SCALE GENOMIC DNA]</scope>
    <source>
        <strain evidence="2 3">MCA 4718</strain>
    </source>
</reference>
<organism evidence="2 3">
    <name type="scientific">Pseudomicrostroma glucosiphilum</name>
    <dbReference type="NCBI Taxonomy" id="1684307"/>
    <lineage>
        <taxon>Eukaryota</taxon>
        <taxon>Fungi</taxon>
        <taxon>Dikarya</taxon>
        <taxon>Basidiomycota</taxon>
        <taxon>Ustilaginomycotina</taxon>
        <taxon>Exobasidiomycetes</taxon>
        <taxon>Microstromatales</taxon>
        <taxon>Microstromatales incertae sedis</taxon>
        <taxon>Pseudomicrostroma</taxon>
    </lineage>
</organism>
<feature type="compositionally biased region" description="Low complexity" evidence="1">
    <location>
        <begin position="1641"/>
        <end position="1670"/>
    </location>
</feature>
<feature type="compositionally biased region" description="Gly residues" evidence="1">
    <location>
        <begin position="1847"/>
        <end position="1886"/>
    </location>
</feature>
<feature type="compositionally biased region" description="Polar residues" evidence="1">
    <location>
        <begin position="928"/>
        <end position="953"/>
    </location>
</feature>
<feature type="compositionally biased region" description="Polar residues" evidence="1">
    <location>
        <begin position="267"/>
        <end position="278"/>
    </location>
</feature>
<feature type="compositionally biased region" description="Low complexity" evidence="1">
    <location>
        <begin position="294"/>
        <end position="348"/>
    </location>
</feature>
<feature type="region of interest" description="Disordered" evidence="1">
    <location>
        <begin position="489"/>
        <end position="1036"/>
    </location>
</feature>
<dbReference type="STRING" id="1684307.A0A316U1P0"/>
<feature type="compositionally biased region" description="Polar residues" evidence="1">
    <location>
        <begin position="537"/>
        <end position="550"/>
    </location>
</feature>
<feature type="region of interest" description="Disordered" evidence="1">
    <location>
        <begin position="1082"/>
        <end position="1137"/>
    </location>
</feature>
<feature type="compositionally biased region" description="Low complexity" evidence="1">
    <location>
        <begin position="776"/>
        <end position="791"/>
    </location>
</feature>
<feature type="compositionally biased region" description="Polar residues" evidence="1">
    <location>
        <begin position="1288"/>
        <end position="1301"/>
    </location>
</feature>
<feature type="compositionally biased region" description="Low complexity" evidence="1">
    <location>
        <begin position="1779"/>
        <end position="1798"/>
    </location>
</feature>
<dbReference type="GeneID" id="37016868"/>
<feature type="compositionally biased region" description="Low complexity" evidence="1">
    <location>
        <begin position="1738"/>
        <end position="1748"/>
    </location>
</feature>
<feature type="region of interest" description="Disordered" evidence="1">
    <location>
        <begin position="226"/>
        <end position="452"/>
    </location>
</feature>
<feature type="compositionally biased region" description="Low complexity" evidence="1">
    <location>
        <begin position="172"/>
        <end position="190"/>
    </location>
</feature>
<feature type="compositionally biased region" description="Basic and acidic residues" evidence="1">
    <location>
        <begin position="424"/>
        <end position="452"/>
    </location>
</feature>
<keyword evidence="3" id="KW-1185">Reference proteome</keyword>
<feature type="compositionally biased region" description="Polar residues" evidence="1">
    <location>
        <begin position="349"/>
        <end position="365"/>
    </location>
</feature>
<feature type="compositionally biased region" description="Polar residues" evidence="1">
    <location>
        <begin position="722"/>
        <end position="773"/>
    </location>
</feature>
<evidence type="ECO:0000256" key="1">
    <source>
        <dbReference type="SAM" id="MobiDB-lite"/>
    </source>
</evidence>
<feature type="compositionally biased region" description="Low complexity" evidence="1">
    <location>
        <begin position="389"/>
        <end position="400"/>
    </location>
</feature>
<protein>
    <submittedName>
        <fullName evidence="2">Uncharacterized protein</fullName>
    </submittedName>
</protein>
<feature type="region of interest" description="Disordered" evidence="1">
    <location>
        <begin position="1763"/>
        <end position="1898"/>
    </location>
</feature>
<feature type="compositionally biased region" description="Low complexity" evidence="1">
    <location>
        <begin position="644"/>
        <end position="675"/>
    </location>
</feature>
<feature type="compositionally biased region" description="Low complexity" evidence="1">
    <location>
        <begin position="1827"/>
        <end position="1837"/>
    </location>
</feature>
<gene>
    <name evidence="2" type="ORF">BCV69DRAFT_314602</name>
</gene>
<dbReference type="EMBL" id="KZ819336">
    <property type="protein sequence ID" value="PWN18401.1"/>
    <property type="molecule type" value="Genomic_DNA"/>
</dbReference>
<feature type="compositionally biased region" description="Basic and acidic residues" evidence="1">
    <location>
        <begin position="589"/>
        <end position="606"/>
    </location>
</feature>
<feature type="region of interest" description="Disordered" evidence="1">
    <location>
        <begin position="1728"/>
        <end position="1751"/>
    </location>
</feature>
<sequence>MSTASPDGAPQSANDVSEVAPAAAVSEEHPLSAVSQKPDLSNEAESEASPSAVLQAEEVKVGQDTSHATSQSETSAAAETSNLPLETAIIASDQLTSASLAPISAPEGQRSTEVLDAAAAIPALAVEPQEASDAQSSTPTIETDVSQSVPNQAEVADTKSDAVVSETESRLGAASPSTTSTGTAAAQSAPLAPVPVKKFTSLNVNKIFLEKASPTPAHNVAAVSPAAPKALPNGGVGQSNRFASSSSAASRLTSAKLSAAGKPAQPSWASTAPVSATSPGPGATSAASPSLGQAASSTAVAGNGAGGSSVASGVTPRLSTSLSSSANNRSSSPRLTLSGTESGGTTATNRGSPSLRNATLGSLNRSGSPATSTGSGSGGSTLAPWANLKAGTASSSTSKFGGSGKSPYANPDFPTAAEAAAVKKAQEEKEKAEAAEAAARHEQHLRSLDRFRGQALGSGKHWDEMEDEDGGFLDEVVQFADGTQYKVQASKKESEGIADGNMAAAQQTGSPVTKEERFKDVDHDRSWPLRGGPASLQPPTQSAPTVSPSQPLARRTTTRETLDITSGAASISLDAQHAYDPRGGLGGSRTDRGWGARGGRGDRDEAGYGGSASRGTKAGPDPTTSAVRAWGPLAVRQQSLNPEAARAQAAAAAAAPPSVTSPVAAPAASAANPRSPVAPPAMASPNMARREPQADPALAKAATPSASHAGRALPPHLALRQGQMQSQQPQVHANRSISATLDEQKSPQATGLESRPLQQQVTNAPPWQTQASAGRTPAQSEPSPAASSSTTHPVDSTADDRGEMLSAAERARRRRQEEEEQRAAQRERAKQKALAIEEKMRKEAEQKAAEAEQKRLQEEAERERQRAKKQEEEDKRRAEAERKQRLEAEQAAAVAKRADNIWRPRDSRSTEAAPLANGRAVYHGQEVQPPQSQTSPVLSPSDGATSWRRQAPTTPAAPSLHRGQSRQQEPSSPTSAVTSPQRLLLKRPSASAASSAEGMANLDDVMGRIRGAMQQQQEQQPRLQAQGSSVPADKVSGQVAALVSPPIAKAMPTTPSIVRPPHLLVNQERIAAAAAAAAAAVKSQQEPAGQSEQKPARQAGSRLAQNEGPRPPPSAPQPDRQVVRPAAPPKSVLPEPFVTKIEPPAEQAPVWNKFKVSLKTSTAVTKKGTAHISNAQFKAEKARRSMFAQTDPAAPAILTWEPAIPGLSIRTLSRDDQFFPKKYKKGTVITGVVLPNKRLSAAPLAVLSVPRHSAGIAAASDIPAASGAAKVPVAVKLPGSAKAVPSVASTMVPTDTPSVPSIPTEPASMRAKNLGTSAIGSGMMQDGFAGPKISQSMGGHAPGSFDYLSSSAHSGLDVASSMLSAAPSRSPLQRGRGSGEGVAFAQSLGGGWNASLLAGDDAGGVGSAGSASPVSFMVHSELDSSTGLATNPTAIPGLTDALPSSDAFLSSAAAKSLSTGAPSATAPVFHSTKPSISHLSSASTPHTTTHTPLLPPASGLGSATWGQGPLTFLEATPNARGSSLHANTASGDQGRIKDMWARSDGYEYGYGPSAGAAGNTSLSIGAGGSTHNSLRDIGDDFLPSTLRMSLNDFSDGAATATPGGGGSASAPSGSPNLMRSPAHNRFGGNASHHQQQRGLPAHLQQHQGGSHQQSASSYGAGSYLDSSSAGTGSGYQSRGRGGHQSAFQYGHQPGAVFSTSLGPVETASSSAALGTSNFDPTVDAFTSSTTKTPYGSWAAPTSSASTPTGGSGAYEGYVSSNSSSAFGRGGPYRSYQPQTTSSSNASSSFGNAASTRGGAVSGQGMGQGHTQPSPFASRGPAPHMLLQQQQQQQQQRQQGEESSHAYGGAGGASGGRLGYGGRGGGGAAGGAGNVTGGSGSGNGTGTSGNVDSTAALWQ</sequence>
<feature type="compositionally biased region" description="Low complexity" evidence="1">
    <location>
        <begin position="65"/>
        <end position="81"/>
    </location>
</feature>
<feature type="compositionally biased region" description="Polar residues" evidence="1">
    <location>
        <begin position="1"/>
        <end position="15"/>
    </location>
</feature>
<accession>A0A316U1P0</accession>
<dbReference type="Proteomes" id="UP000245942">
    <property type="component" value="Unassembled WGS sequence"/>
</dbReference>
<evidence type="ECO:0000313" key="2">
    <source>
        <dbReference type="EMBL" id="PWN18401.1"/>
    </source>
</evidence>
<feature type="region of interest" description="Disordered" evidence="1">
    <location>
        <begin position="1"/>
        <end position="81"/>
    </location>
</feature>
<dbReference type="RefSeq" id="XP_025345561.1">
    <property type="nucleotide sequence ID" value="XM_025495134.1"/>
</dbReference>
<feature type="region of interest" description="Disordered" evidence="1">
    <location>
        <begin position="1288"/>
        <end position="1308"/>
    </location>
</feature>
<feature type="region of interest" description="Disordered" evidence="1">
    <location>
        <begin position="126"/>
        <end position="192"/>
    </location>
</feature>
<feature type="compositionally biased region" description="Polar residues" evidence="1">
    <location>
        <begin position="132"/>
        <end position="151"/>
    </location>
</feature>
<dbReference type="CDD" id="cd22265">
    <property type="entry name" value="UDM1_RNF168"/>
    <property type="match status" value="1"/>
</dbReference>